<accession>A0A4R4X9F8</accession>
<dbReference type="Pfam" id="PF04228">
    <property type="entry name" value="Zn_peptidase"/>
    <property type="match status" value="1"/>
</dbReference>
<evidence type="ECO:0000256" key="1">
    <source>
        <dbReference type="ARBA" id="ARBA00004167"/>
    </source>
</evidence>
<dbReference type="InterPro" id="IPR007343">
    <property type="entry name" value="Uncharacterised_pept_Zn_put"/>
</dbReference>
<feature type="region of interest" description="Disordered" evidence="5">
    <location>
        <begin position="1"/>
        <end position="56"/>
    </location>
</feature>
<dbReference type="Proteomes" id="UP000295172">
    <property type="component" value="Unassembled WGS sequence"/>
</dbReference>
<dbReference type="PANTHER" id="PTHR30168">
    <property type="entry name" value="PUTATIVE MEMBRANE PROTEIN YPFJ"/>
    <property type="match status" value="1"/>
</dbReference>
<comment type="subcellular location">
    <subcellularLocation>
        <location evidence="1">Membrane</location>
        <topology evidence="1">Single-pass membrane protein</topology>
    </subcellularLocation>
</comment>
<keyword evidence="3" id="KW-1133">Transmembrane helix</keyword>
<feature type="region of interest" description="Disordered" evidence="5">
    <location>
        <begin position="82"/>
        <end position="118"/>
    </location>
</feature>
<proteinExistence type="predicted"/>
<feature type="region of interest" description="Disordered" evidence="5">
    <location>
        <begin position="133"/>
        <end position="157"/>
    </location>
</feature>
<dbReference type="AlphaFoldDB" id="A0A4R4X9F8"/>
<evidence type="ECO:0000256" key="3">
    <source>
        <dbReference type="ARBA" id="ARBA00022989"/>
    </source>
</evidence>
<sequence length="462" mass="49651">MPEEHPDAEASSAAGAPAPAAFGAPGCPLATTAAGSFGSGSPKPGHFLPGGAGDILTEGDRARAAARRRSLDLGKARALTAPIDQTLRKKARPLPTDAGMEPGLGAPPPAPSPGAPVTPLAGTRRRVGSFQRTGWHQPYARTGAQFSTEAPPSTPPRQYSKPVIAGLSAFALLLVTGGTFAGFQLIDTYDNLDSPMARPTVRKSDPPLPVPPDPTVTVTVQPVPDVVRLQKNKLYTAGKVPSVSCKEPAIRPNSQSAILNYYKALLPCLNKAWEPVVKKAGYEFRPPKIALQSTQAPASTCTGEAESAYYCPADEVIAIDWQDDLKDYKADPLAARVRMLDTMVHEYGHHVQELTHILAAAWSREGWAKTEPEKLEWSRRTELQATCLGALFLGANKKSMGLSGDKLRIWEWQTQHSGDEYHPKKIRDHGSRHNQWLWAGPAFKSTSLLACNTFTAPAKKVS</sequence>
<evidence type="ECO:0000256" key="2">
    <source>
        <dbReference type="ARBA" id="ARBA00022692"/>
    </source>
</evidence>
<feature type="compositionally biased region" description="Low complexity" evidence="5">
    <location>
        <begin position="9"/>
        <end position="30"/>
    </location>
</feature>
<reference evidence="6 7" key="1">
    <citation type="submission" date="2019-02" db="EMBL/GenBank/DDBJ databases">
        <title>Draft genome sequences of novel Actinobacteria.</title>
        <authorList>
            <person name="Sahin N."/>
            <person name="Ay H."/>
            <person name="Saygin H."/>
        </authorList>
    </citation>
    <scope>NUCLEOTIDE SEQUENCE [LARGE SCALE GENOMIC DNA]</scope>
    <source>
        <strain evidence="6 7">16K104</strain>
    </source>
</reference>
<evidence type="ECO:0000313" key="7">
    <source>
        <dbReference type="Proteomes" id="UP000295172"/>
    </source>
</evidence>
<evidence type="ECO:0000313" key="6">
    <source>
        <dbReference type="EMBL" id="TDD27156.1"/>
    </source>
</evidence>
<keyword evidence="2" id="KW-0812">Transmembrane</keyword>
<dbReference type="RefSeq" id="WP_132318989.1">
    <property type="nucleotide sequence ID" value="NZ_SMKR01000037.1"/>
</dbReference>
<name>A0A4R4X9F8_9ACTN</name>
<evidence type="ECO:0000256" key="5">
    <source>
        <dbReference type="SAM" id="MobiDB-lite"/>
    </source>
</evidence>
<evidence type="ECO:0008006" key="8">
    <source>
        <dbReference type="Google" id="ProtNLM"/>
    </source>
</evidence>
<evidence type="ECO:0000256" key="4">
    <source>
        <dbReference type="ARBA" id="ARBA00023136"/>
    </source>
</evidence>
<protein>
    <recommendedName>
        <fullName evidence="8">Metalloprotease</fullName>
    </recommendedName>
</protein>
<keyword evidence="4" id="KW-0472">Membrane</keyword>
<dbReference type="OrthoDB" id="3508456at2"/>
<dbReference type="PANTHER" id="PTHR30168:SF0">
    <property type="entry name" value="INNER MEMBRANE PROTEIN"/>
    <property type="match status" value="1"/>
</dbReference>
<keyword evidence="7" id="KW-1185">Reference proteome</keyword>
<gene>
    <name evidence="6" type="ORF">E1218_11190</name>
</gene>
<organism evidence="6 7">
    <name type="scientific">Kribbella turkmenica</name>
    <dbReference type="NCBI Taxonomy" id="2530375"/>
    <lineage>
        <taxon>Bacteria</taxon>
        <taxon>Bacillati</taxon>
        <taxon>Actinomycetota</taxon>
        <taxon>Actinomycetes</taxon>
        <taxon>Propionibacteriales</taxon>
        <taxon>Kribbellaceae</taxon>
        <taxon>Kribbella</taxon>
    </lineage>
</organism>
<dbReference type="EMBL" id="SMKR01000037">
    <property type="protein sequence ID" value="TDD27156.1"/>
    <property type="molecule type" value="Genomic_DNA"/>
</dbReference>
<dbReference type="GO" id="GO:0016020">
    <property type="term" value="C:membrane"/>
    <property type="evidence" value="ECO:0007669"/>
    <property type="project" value="UniProtKB-SubCell"/>
</dbReference>
<feature type="compositionally biased region" description="Pro residues" evidence="5">
    <location>
        <begin position="105"/>
        <end position="116"/>
    </location>
</feature>
<comment type="caution">
    <text evidence="6">The sequence shown here is derived from an EMBL/GenBank/DDBJ whole genome shotgun (WGS) entry which is preliminary data.</text>
</comment>